<dbReference type="PaxDb" id="4113-PGSC0003DMT400071174"/>
<feature type="transmembrane region" description="Helical" evidence="8">
    <location>
        <begin position="286"/>
        <end position="305"/>
    </location>
</feature>
<dbReference type="PROSITE" id="PS50836">
    <property type="entry name" value="DOMON"/>
    <property type="match status" value="1"/>
</dbReference>
<dbReference type="SUPFAM" id="SSF49344">
    <property type="entry name" value="CBD9-like"/>
    <property type="match status" value="1"/>
</dbReference>
<dbReference type="SMART" id="SM00664">
    <property type="entry name" value="DoH"/>
    <property type="match status" value="1"/>
</dbReference>
<dbReference type="AlphaFoldDB" id="M1CNB2"/>
<dbReference type="Pfam" id="PF03351">
    <property type="entry name" value="DOMON"/>
    <property type="match status" value="1"/>
</dbReference>
<keyword evidence="2" id="KW-0813">Transport</keyword>
<evidence type="ECO:0000256" key="4">
    <source>
        <dbReference type="ARBA" id="ARBA00022729"/>
    </source>
</evidence>
<dbReference type="HOGENOM" id="CLU_036675_0_2_1"/>
<dbReference type="InterPro" id="IPR045266">
    <property type="entry name" value="DOH_DOMON"/>
</dbReference>
<feature type="domain" description="Cytochrome b561" evidence="11">
    <location>
        <begin position="182"/>
        <end position="368"/>
    </location>
</feature>
<feature type="chain" id="PRO_5004013122" evidence="9">
    <location>
        <begin position="31"/>
        <end position="368"/>
    </location>
</feature>
<dbReference type="PANTHER" id="PTHR23130">
    <property type="entry name" value="CYTOCHROME B561 AND DOMON DOMAIN-CONTAINING PROTEIN"/>
    <property type="match status" value="1"/>
</dbReference>
<dbReference type="InterPro" id="IPR006593">
    <property type="entry name" value="Cyt_b561/ferric_Rdtase_TM"/>
</dbReference>
<evidence type="ECO:0000256" key="5">
    <source>
        <dbReference type="ARBA" id="ARBA00022982"/>
    </source>
</evidence>
<evidence type="ECO:0000256" key="1">
    <source>
        <dbReference type="ARBA" id="ARBA00004370"/>
    </source>
</evidence>
<evidence type="ECO:0000256" key="2">
    <source>
        <dbReference type="ARBA" id="ARBA00022448"/>
    </source>
</evidence>
<feature type="transmembrane region" description="Helical" evidence="8">
    <location>
        <begin position="253"/>
        <end position="274"/>
    </location>
</feature>
<keyword evidence="3 8" id="KW-0812">Transmembrane</keyword>
<evidence type="ECO:0000259" key="10">
    <source>
        <dbReference type="PROSITE" id="PS50836"/>
    </source>
</evidence>
<dbReference type="OMA" id="WFYTHLA"/>
<name>M1CNB2_SOLTU</name>
<dbReference type="CDD" id="cd08760">
    <property type="entry name" value="Cyt_b561_FRRS1_like"/>
    <property type="match status" value="1"/>
</dbReference>
<reference evidence="12" key="2">
    <citation type="submission" date="2015-06" db="UniProtKB">
        <authorList>
            <consortium name="EnsemblPlants"/>
        </authorList>
    </citation>
    <scope>IDENTIFICATION</scope>
    <source>
        <strain evidence="12">DM1-3 516 R44</strain>
    </source>
</reference>
<keyword evidence="4 9" id="KW-0732">Signal</keyword>
<dbReference type="SMART" id="SM00665">
    <property type="entry name" value="B561"/>
    <property type="match status" value="1"/>
</dbReference>
<evidence type="ECO:0000256" key="8">
    <source>
        <dbReference type="SAM" id="Phobius"/>
    </source>
</evidence>
<dbReference type="EnsemblPlants" id="PGSC0003DMT400071174">
    <property type="protein sequence ID" value="PGSC0003DMT400071174"/>
    <property type="gene ID" value="PGSC0003DMG400027681"/>
</dbReference>
<dbReference type="CDD" id="cd09631">
    <property type="entry name" value="DOMON_DOH"/>
    <property type="match status" value="1"/>
</dbReference>
<dbReference type="Proteomes" id="UP000011115">
    <property type="component" value="Unassembled WGS sequence"/>
</dbReference>
<dbReference type="FunCoup" id="M1CNB2">
    <property type="interactions" value="225"/>
</dbReference>
<keyword evidence="7 8" id="KW-0472">Membrane</keyword>
<feature type="transmembrane region" description="Helical" evidence="8">
    <location>
        <begin position="342"/>
        <end position="360"/>
    </location>
</feature>
<proteinExistence type="predicted"/>
<accession>M1CNB2</accession>
<reference evidence="13" key="1">
    <citation type="journal article" date="2011" name="Nature">
        <title>Genome sequence and analysis of the tuber crop potato.</title>
        <authorList>
            <consortium name="The Potato Genome Sequencing Consortium"/>
        </authorList>
    </citation>
    <scope>NUCLEOTIDE SEQUENCE [LARGE SCALE GENOMIC DNA]</scope>
    <source>
        <strain evidence="13">cv. DM1-3 516 R44</strain>
    </source>
</reference>
<protein>
    <submittedName>
        <fullName evidence="12">Dopamine beta-monooxygenase</fullName>
    </submittedName>
</protein>
<dbReference type="GO" id="GO:0016020">
    <property type="term" value="C:membrane"/>
    <property type="evidence" value="ECO:0007669"/>
    <property type="project" value="UniProtKB-SubCell"/>
</dbReference>
<comment type="subcellular location">
    <subcellularLocation>
        <location evidence="1">Membrane</location>
    </subcellularLocation>
</comment>
<feature type="domain" description="DOMON" evidence="10">
    <location>
        <begin position="64"/>
        <end position="178"/>
    </location>
</feature>
<dbReference type="PANTHER" id="PTHR23130:SF171">
    <property type="entry name" value="OS01G0895300 PROTEIN"/>
    <property type="match status" value="1"/>
</dbReference>
<dbReference type="eggNOG" id="KOG4293">
    <property type="taxonomic scope" value="Eukaryota"/>
</dbReference>
<dbReference type="Gramene" id="PGSC0003DMT400071174">
    <property type="protein sequence ID" value="PGSC0003DMT400071174"/>
    <property type="gene ID" value="PGSC0003DMG400027681"/>
</dbReference>
<evidence type="ECO:0000256" key="6">
    <source>
        <dbReference type="ARBA" id="ARBA00022989"/>
    </source>
</evidence>
<keyword evidence="13" id="KW-1185">Reference proteome</keyword>
<feature type="transmembrane region" description="Helical" evidence="8">
    <location>
        <begin position="221"/>
        <end position="241"/>
    </location>
</feature>
<dbReference type="InterPro" id="IPR005018">
    <property type="entry name" value="DOMON_domain"/>
</dbReference>
<evidence type="ECO:0000256" key="3">
    <source>
        <dbReference type="ARBA" id="ARBA00022692"/>
    </source>
</evidence>
<organism evidence="12 13">
    <name type="scientific">Solanum tuberosum</name>
    <name type="common">Potato</name>
    <dbReference type="NCBI Taxonomy" id="4113"/>
    <lineage>
        <taxon>Eukaryota</taxon>
        <taxon>Viridiplantae</taxon>
        <taxon>Streptophyta</taxon>
        <taxon>Embryophyta</taxon>
        <taxon>Tracheophyta</taxon>
        <taxon>Spermatophyta</taxon>
        <taxon>Magnoliopsida</taxon>
        <taxon>eudicotyledons</taxon>
        <taxon>Gunneridae</taxon>
        <taxon>Pentapetalae</taxon>
        <taxon>asterids</taxon>
        <taxon>lamiids</taxon>
        <taxon>Solanales</taxon>
        <taxon>Solanaceae</taxon>
        <taxon>Solanoideae</taxon>
        <taxon>Solaneae</taxon>
        <taxon>Solanum</taxon>
    </lineage>
</organism>
<evidence type="ECO:0000256" key="7">
    <source>
        <dbReference type="ARBA" id="ARBA00023136"/>
    </source>
</evidence>
<sequence>MKASFKFSASFYFIIFLIIFISSQISKVNSQGSSTDSCNSNLKLKSEILFDTTSFHCLTVWNQQDYILRYMRTDTNVWSYVLSAPNTNSYIAMGFSEKGKMVGSTAIVGWVSNDGTATMKKYFLGGQSPNQVLPDEGNLQLVNFTSSVVAENSRIYLAFQLNTEMPSNRLIYSVGPSGMLPSTANYRLTEHQDHTSTSLDYNTGQSETKTLYANLRRSHGLLNMFGWGILMPIGVMAARYLRQYDPIWFYSHITIQSLGFILGFAGVISGLVLNSRLQNNVNRHKGLGIFILLLGCLQVCLNAQVDSTCKNYIDDFDLSIFILAVFLYWIGYCNIGNAGSSWNAGFSVVLVILFITALMLEIRMWKRK</sequence>
<feature type="signal peptide" evidence="9">
    <location>
        <begin position="1"/>
        <end position="30"/>
    </location>
</feature>
<evidence type="ECO:0000313" key="12">
    <source>
        <dbReference type="EnsemblPlants" id="PGSC0003DMT400071174"/>
    </source>
</evidence>
<dbReference type="ExpressionAtlas" id="M1CNB2">
    <property type="expression patterns" value="baseline"/>
</dbReference>
<dbReference type="STRING" id="4113.M1CNB2"/>
<dbReference type="PROSITE" id="PS50939">
    <property type="entry name" value="CYTOCHROME_B561"/>
    <property type="match status" value="1"/>
</dbReference>
<keyword evidence="5" id="KW-0249">Electron transport</keyword>
<evidence type="ECO:0000256" key="9">
    <source>
        <dbReference type="SAM" id="SignalP"/>
    </source>
</evidence>
<evidence type="ECO:0000313" key="13">
    <source>
        <dbReference type="Proteomes" id="UP000011115"/>
    </source>
</evidence>
<dbReference type="InParanoid" id="M1CNB2"/>
<evidence type="ECO:0000259" key="11">
    <source>
        <dbReference type="PROSITE" id="PS50939"/>
    </source>
</evidence>
<dbReference type="Gene3D" id="1.20.120.1770">
    <property type="match status" value="1"/>
</dbReference>
<keyword evidence="6 8" id="KW-1133">Transmembrane helix</keyword>